<keyword evidence="2" id="KW-1185">Reference proteome</keyword>
<evidence type="ECO:0000313" key="1">
    <source>
        <dbReference type="EMBL" id="MBB5842848.1"/>
    </source>
</evidence>
<dbReference type="RefSeq" id="WP_184234611.1">
    <property type="nucleotide sequence ID" value="NZ_JACHMJ010000001.1"/>
</dbReference>
<gene>
    <name evidence="1" type="ORF">HD599_001171</name>
</gene>
<evidence type="ECO:0000313" key="2">
    <source>
        <dbReference type="Proteomes" id="UP000536685"/>
    </source>
</evidence>
<dbReference type="EMBL" id="JACHMJ010000001">
    <property type="protein sequence ID" value="MBB5842848.1"/>
    <property type="molecule type" value="Genomic_DNA"/>
</dbReference>
<sequence>MIGQEDELERVRFYGAHDLASGWHAPRVAEIADRFDPADPPKSVMDVLELHNVQQYLQHRMLPRSCPEEDVERLVALVPQIRSAVAKFFGAVDGSNFAQLVADVDLEYGEDLIEVLGRSKAFERIPSGSALPALTSAGFHVGQLLTNKKLVQAYDTEMRNELLALPRGAELLVRKYLEKDPRGAIQLPASFTPADCRDLLERYIDSEDANLNYVRLIASANDNAQIGIDAKLKLRAKRRASELNAKLFEENKGFKTGCEVSISDDQDEPVRLKVDTSEGSIRKYVYSKRWLEVASSNASVLNNFQHLFEFADQQVLLTLPSYRANFGVLERTMGLTGTTEYKVGSNFQAADARTLLQTRMYRQFLLTQEVDLERVIAWFFQTYLVEEFGATGFSFAPSAGDRSYLQKVRHLFAEMESVANQFTLFAENGELDRDLMTMSAEQVRYKTIPSLLDGKYLYPSESEEIAGVLHLLFSDQSRLKYIDETLRAENTVKLLLTREVAYEDFREYQRPSVDHLIQLGVLRNTGTRVQLTNMEQTLILSYFNNTEAANYHHLSITGRVEADALVARGWATRRSSLFTDAEGDYFNYFLNKVGFSNGPNLRNRYLHGSQTGADDESTHFNTYLVALRLITALVIKINDDFCLANVNSSTTERS</sequence>
<name>A0A841AKH8_9MICO</name>
<dbReference type="AlphaFoldDB" id="A0A841AKH8"/>
<dbReference type="Proteomes" id="UP000536685">
    <property type="component" value="Unassembled WGS sequence"/>
</dbReference>
<comment type="caution">
    <text evidence="1">The sequence shown here is derived from an EMBL/GenBank/DDBJ whole genome shotgun (WGS) entry which is preliminary data.</text>
</comment>
<organism evidence="1 2">
    <name type="scientific">Conyzicola lurida</name>
    <dbReference type="NCBI Taxonomy" id="1172621"/>
    <lineage>
        <taxon>Bacteria</taxon>
        <taxon>Bacillati</taxon>
        <taxon>Actinomycetota</taxon>
        <taxon>Actinomycetes</taxon>
        <taxon>Micrococcales</taxon>
        <taxon>Microbacteriaceae</taxon>
        <taxon>Conyzicola</taxon>
    </lineage>
</organism>
<accession>A0A841AKH8</accession>
<reference evidence="1 2" key="1">
    <citation type="submission" date="2020-08" db="EMBL/GenBank/DDBJ databases">
        <title>Sequencing the genomes of 1000 actinobacteria strains.</title>
        <authorList>
            <person name="Klenk H.-P."/>
        </authorList>
    </citation>
    <scope>NUCLEOTIDE SEQUENCE [LARGE SCALE GENOMIC DNA]</scope>
    <source>
        <strain evidence="1 2">DSM 105784</strain>
    </source>
</reference>
<proteinExistence type="predicted"/>
<protein>
    <submittedName>
        <fullName evidence="1">Uncharacterized protein</fullName>
    </submittedName>
</protein>